<proteinExistence type="predicted"/>
<feature type="region of interest" description="Disordered" evidence="1">
    <location>
        <begin position="59"/>
        <end position="87"/>
    </location>
</feature>
<dbReference type="EMBL" id="FONX01000014">
    <property type="protein sequence ID" value="SFF14926.1"/>
    <property type="molecule type" value="Genomic_DNA"/>
</dbReference>
<dbReference type="STRING" id="1177982.SAMN04489711_11473"/>
<organism evidence="2 3">
    <name type="scientific">Paracidovorax wautersii</name>
    <dbReference type="NCBI Taxonomy" id="1177982"/>
    <lineage>
        <taxon>Bacteria</taxon>
        <taxon>Pseudomonadati</taxon>
        <taxon>Pseudomonadota</taxon>
        <taxon>Betaproteobacteria</taxon>
        <taxon>Burkholderiales</taxon>
        <taxon>Comamonadaceae</taxon>
        <taxon>Paracidovorax</taxon>
    </lineage>
</organism>
<dbReference type="Proteomes" id="UP000199119">
    <property type="component" value="Unassembled WGS sequence"/>
</dbReference>
<sequence>MSSHNAHPPAAVRLAAPAPLSPAEEEIEPALDEAQRDLDDLCERYVAWRSTRRLFGPAPSSGSVLGQLAGSSGGSRPSTPGGPDAPNSTELAAFHLAYCSQPQDTARGTFDAYYILRVRPIKRAADALGISRPTFYRMLSNFRQQVAIAAKIVEAENIAAGNALPHRGG</sequence>
<gene>
    <name evidence="2" type="ORF">SAMN04489711_11473</name>
</gene>
<name>A0A1I2GDU7_9BURK</name>
<dbReference type="RefSeq" id="WP_092940775.1">
    <property type="nucleotide sequence ID" value="NZ_FONX01000014.1"/>
</dbReference>
<evidence type="ECO:0000313" key="2">
    <source>
        <dbReference type="EMBL" id="SFF14926.1"/>
    </source>
</evidence>
<feature type="compositionally biased region" description="Low complexity" evidence="1">
    <location>
        <begin position="1"/>
        <end position="22"/>
    </location>
</feature>
<keyword evidence="3" id="KW-1185">Reference proteome</keyword>
<dbReference type="AlphaFoldDB" id="A0A1I2GDU7"/>
<evidence type="ECO:0000256" key="1">
    <source>
        <dbReference type="SAM" id="MobiDB-lite"/>
    </source>
</evidence>
<evidence type="ECO:0000313" key="3">
    <source>
        <dbReference type="Proteomes" id="UP000199119"/>
    </source>
</evidence>
<protein>
    <submittedName>
        <fullName evidence="2">Uncharacterized protein</fullName>
    </submittedName>
</protein>
<accession>A0A1I2GDU7</accession>
<feature type="region of interest" description="Disordered" evidence="1">
    <location>
        <begin position="1"/>
        <end position="34"/>
    </location>
</feature>
<reference evidence="3" key="1">
    <citation type="submission" date="2016-10" db="EMBL/GenBank/DDBJ databases">
        <authorList>
            <person name="Varghese N."/>
            <person name="Submissions S."/>
        </authorList>
    </citation>
    <scope>NUCLEOTIDE SEQUENCE [LARGE SCALE GENOMIC DNA]</scope>
    <source>
        <strain evidence="3">DSM 27981</strain>
    </source>
</reference>
<dbReference type="OrthoDB" id="8912151at2"/>